<evidence type="ECO:0000256" key="4">
    <source>
        <dbReference type="ARBA" id="ARBA00022801"/>
    </source>
</evidence>
<dbReference type="InterPro" id="IPR052062">
    <property type="entry name" value="Murein_DD/LD_carboxypeptidase"/>
</dbReference>
<evidence type="ECO:0000256" key="3">
    <source>
        <dbReference type="ARBA" id="ARBA00022729"/>
    </source>
</evidence>
<proteinExistence type="inferred from homology"/>
<keyword evidence="5" id="KW-0788">Thiol protease</keyword>
<keyword evidence="2" id="KW-0645">Protease</keyword>
<name>A0ABY2SFB3_9HYPH</name>
<organism evidence="8 9">
    <name type="scientific">Martelella alba</name>
    <dbReference type="NCBI Taxonomy" id="2590451"/>
    <lineage>
        <taxon>Bacteria</taxon>
        <taxon>Pseudomonadati</taxon>
        <taxon>Pseudomonadota</taxon>
        <taxon>Alphaproteobacteria</taxon>
        <taxon>Hyphomicrobiales</taxon>
        <taxon>Aurantimonadaceae</taxon>
        <taxon>Martelella</taxon>
    </lineage>
</organism>
<keyword evidence="9" id="KW-1185">Reference proteome</keyword>
<dbReference type="PROSITE" id="PS51935">
    <property type="entry name" value="NLPC_P60"/>
    <property type="match status" value="1"/>
</dbReference>
<evidence type="ECO:0000259" key="7">
    <source>
        <dbReference type="PROSITE" id="PS51935"/>
    </source>
</evidence>
<dbReference type="Gene3D" id="3.90.1720.10">
    <property type="entry name" value="endopeptidase domain like (from Nostoc punctiforme)"/>
    <property type="match status" value="1"/>
</dbReference>
<keyword evidence="8" id="KW-0449">Lipoprotein</keyword>
<protein>
    <submittedName>
        <fullName evidence="8">Lipoprotein nlpC</fullName>
    </submittedName>
</protein>
<dbReference type="InterPro" id="IPR000064">
    <property type="entry name" value="NLP_P60_dom"/>
</dbReference>
<dbReference type="SUPFAM" id="SSF54001">
    <property type="entry name" value="Cysteine proteinases"/>
    <property type="match status" value="1"/>
</dbReference>
<evidence type="ECO:0000256" key="1">
    <source>
        <dbReference type="ARBA" id="ARBA00007074"/>
    </source>
</evidence>
<accession>A0ABY2SFB3</accession>
<evidence type="ECO:0000256" key="5">
    <source>
        <dbReference type="ARBA" id="ARBA00022807"/>
    </source>
</evidence>
<dbReference type="Proteomes" id="UP000305202">
    <property type="component" value="Unassembled WGS sequence"/>
</dbReference>
<keyword evidence="4" id="KW-0378">Hydrolase</keyword>
<keyword evidence="3 6" id="KW-0732">Signal</keyword>
<dbReference type="EMBL" id="SZPQ01000066">
    <property type="protein sequence ID" value="TKI02634.1"/>
    <property type="molecule type" value="Genomic_DNA"/>
</dbReference>
<feature type="chain" id="PRO_5046171193" evidence="6">
    <location>
        <begin position="20"/>
        <end position="190"/>
    </location>
</feature>
<evidence type="ECO:0000256" key="6">
    <source>
        <dbReference type="SAM" id="SignalP"/>
    </source>
</evidence>
<dbReference type="Pfam" id="PF00877">
    <property type="entry name" value="NLPC_P60"/>
    <property type="match status" value="1"/>
</dbReference>
<dbReference type="InterPro" id="IPR038765">
    <property type="entry name" value="Papain-like_cys_pep_sf"/>
</dbReference>
<reference evidence="8 9" key="1">
    <citation type="submission" date="2019-04" db="EMBL/GenBank/DDBJ databases">
        <authorList>
            <person name="Li M."/>
            <person name="Gao C."/>
        </authorList>
    </citation>
    <scope>NUCLEOTIDE SEQUENCE [LARGE SCALE GENOMIC DNA]</scope>
    <source>
        <strain evidence="8 9">BGMRC 2031</strain>
    </source>
</reference>
<feature type="domain" description="NlpC/P60" evidence="7">
    <location>
        <begin position="47"/>
        <end position="168"/>
    </location>
</feature>
<gene>
    <name evidence="8" type="ORF">FCN80_24400</name>
</gene>
<dbReference type="PANTHER" id="PTHR47360:SF1">
    <property type="entry name" value="ENDOPEPTIDASE NLPC-RELATED"/>
    <property type="match status" value="1"/>
</dbReference>
<evidence type="ECO:0000313" key="8">
    <source>
        <dbReference type="EMBL" id="TKI02634.1"/>
    </source>
</evidence>
<feature type="signal peptide" evidence="6">
    <location>
        <begin position="1"/>
        <end position="19"/>
    </location>
</feature>
<sequence length="190" mass="21279">MHRKRAHMLLTLILSLVLAGCARQGRDHSASSQGADGVPATDPSDLIPVVAALHDQMHTWHGTPYQWGGTKLTGVDCSGFVWRTLKDRFNLPVARLTTLDLVHMGTRVNPSQLQPGDLVFFRIKGELHVGFYDVDNYFLHASVSQGVVRSSLTNPYWKSVFYQARRLQREYHTDITMNKSSLTAPKNHGV</sequence>
<evidence type="ECO:0000313" key="9">
    <source>
        <dbReference type="Proteomes" id="UP000305202"/>
    </source>
</evidence>
<evidence type="ECO:0000256" key="2">
    <source>
        <dbReference type="ARBA" id="ARBA00022670"/>
    </source>
</evidence>
<dbReference type="PANTHER" id="PTHR47360">
    <property type="entry name" value="MUREIN DD-ENDOPEPTIDASE MEPS/MUREIN LD-CARBOXYPEPTIDASE"/>
    <property type="match status" value="1"/>
</dbReference>
<dbReference type="PROSITE" id="PS51257">
    <property type="entry name" value="PROKAR_LIPOPROTEIN"/>
    <property type="match status" value="1"/>
</dbReference>
<comment type="caution">
    <text evidence="8">The sequence shown here is derived from an EMBL/GenBank/DDBJ whole genome shotgun (WGS) entry which is preliminary data.</text>
</comment>
<comment type="similarity">
    <text evidence="1">Belongs to the peptidase C40 family.</text>
</comment>